<dbReference type="Pfam" id="PF14897">
    <property type="entry name" value="EpsG"/>
    <property type="match status" value="1"/>
</dbReference>
<comment type="caution">
    <text evidence="2">The sequence shown here is derived from an EMBL/GenBank/DDBJ whole genome shotgun (WGS) entry which is preliminary data.</text>
</comment>
<accession>A0A109DBN3</accession>
<dbReference type="AlphaFoldDB" id="A0A109DBN3"/>
<keyword evidence="1" id="KW-1133">Transmembrane helix</keyword>
<dbReference type="OrthoDB" id="5373240at2"/>
<feature type="transmembrane region" description="Helical" evidence="1">
    <location>
        <begin position="28"/>
        <end position="46"/>
    </location>
</feature>
<dbReference type="GeneID" id="300177222"/>
<feature type="transmembrane region" description="Helical" evidence="1">
    <location>
        <begin position="117"/>
        <end position="146"/>
    </location>
</feature>
<feature type="transmembrane region" description="Helical" evidence="1">
    <location>
        <begin position="189"/>
        <end position="216"/>
    </location>
</feature>
<evidence type="ECO:0008006" key="4">
    <source>
        <dbReference type="Google" id="ProtNLM"/>
    </source>
</evidence>
<dbReference type="InterPro" id="IPR049458">
    <property type="entry name" value="EpsG-like"/>
</dbReference>
<feature type="transmembrane region" description="Helical" evidence="1">
    <location>
        <begin position="266"/>
        <end position="284"/>
    </location>
</feature>
<evidence type="ECO:0000313" key="2">
    <source>
        <dbReference type="EMBL" id="KWU02501.1"/>
    </source>
</evidence>
<feature type="transmembrane region" description="Helical" evidence="1">
    <location>
        <begin position="236"/>
        <end position="254"/>
    </location>
</feature>
<evidence type="ECO:0000256" key="1">
    <source>
        <dbReference type="SAM" id="Phobius"/>
    </source>
</evidence>
<organism evidence="2 3">
    <name type="scientific">Vibrio toranzoniae</name>
    <dbReference type="NCBI Taxonomy" id="1194427"/>
    <lineage>
        <taxon>Bacteria</taxon>
        <taxon>Pseudomonadati</taxon>
        <taxon>Pseudomonadota</taxon>
        <taxon>Gammaproteobacteria</taxon>
        <taxon>Vibrionales</taxon>
        <taxon>Vibrionaceae</taxon>
        <taxon>Vibrio</taxon>
    </lineage>
</organism>
<feature type="transmembrane region" description="Helical" evidence="1">
    <location>
        <begin position="320"/>
        <end position="341"/>
    </location>
</feature>
<feature type="transmembrane region" description="Helical" evidence="1">
    <location>
        <begin position="85"/>
        <end position="105"/>
    </location>
</feature>
<dbReference type="Proteomes" id="UP000057389">
    <property type="component" value="Unassembled WGS sequence"/>
</dbReference>
<keyword evidence="1" id="KW-0472">Membrane</keyword>
<gene>
    <name evidence="2" type="ORF">APQ14_00710</name>
</gene>
<dbReference type="EMBL" id="LMXU01000002">
    <property type="protein sequence ID" value="KWU02501.1"/>
    <property type="molecule type" value="Genomic_DNA"/>
</dbReference>
<evidence type="ECO:0000313" key="3">
    <source>
        <dbReference type="Proteomes" id="UP000057389"/>
    </source>
</evidence>
<reference evidence="2 3" key="1">
    <citation type="submission" date="2015-11" db="EMBL/GenBank/DDBJ databases">
        <title>Draft WGS of Vibrio toranzoniae.</title>
        <authorList>
            <person name="Lasa A."/>
            <person name="Romalde J.L."/>
        </authorList>
    </citation>
    <scope>NUCLEOTIDE SEQUENCE [LARGE SCALE GENOMIC DNA]</scope>
    <source>
        <strain evidence="2 3">Vb 10.8</strain>
    </source>
</reference>
<keyword evidence="1" id="KW-0812">Transmembrane</keyword>
<dbReference type="RefSeq" id="WP_060466972.1">
    <property type="nucleotide sequence ID" value="NZ_AP025514.1"/>
</dbReference>
<sequence length="353" mass="40910">MTYFLILSIAYFFANLDIAYNNEKKLQLILLLLIGLMLSVFVGFRWDVGSDWGVYLNHYNIVHSEQFEIGYVFLEKTFYSNHLDYSYFLFFITSFSIFLISYFLFSRVDYAIVAIMFFIANYMLSFMGGNRQIIAIGIVFFSNIFILDRNKIGFISCILFACLFHVSAIIYIVAYFFTIGYMSAKVRYLILSGCVILGTYIAPVLIGVAIKLFSIIGVGYVVDKLTIYQSVIFDNFSIMSMLKKIIILIFFDLYYQQVLSKVKKELCNLFYNLYFFSVMFDAIIGPINAAFMRASVYFRISEIVIVSLIVATAKNKLHRVALILVLFLLCLRQLNSALNFYPELYANYQNILF</sequence>
<name>A0A109DBN3_9VIBR</name>
<feature type="transmembrane region" description="Helical" evidence="1">
    <location>
        <begin position="152"/>
        <end position="177"/>
    </location>
</feature>
<proteinExistence type="predicted"/>
<protein>
    <recommendedName>
        <fullName evidence="4">EpsG family protein</fullName>
    </recommendedName>
</protein>
<keyword evidence="3" id="KW-1185">Reference proteome</keyword>